<dbReference type="CDD" id="cd01948">
    <property type="entry name" value="EAL"/>
    <property type="match status" value="1"/>
</dbReference>
<dbReference type="SUPFAM" id="SSF55073">
    <property type="entry name" value="Nucleotide cyclase"/>
    <property type="match status" value="1"/>
</dbReference>
<comment type="caution">
    <text evidence="4">The sequence shown here is derived from an EMBL/GenBank/DDBJ whole genome shotgun (WGS) entry which is preliminary data.</text>
</comment>
<dbReference type="InterPro" id="IPR001633">
    <property type="entry name" value="EAL_dom"/>
</dbReference>
<evidence type="ECO:0000256" key="1">
    <source>
        <dbReference type="SAM" id="Phobius"/>
    </source>
</evidence>
<dbReference type="SUPFAM" id="SSF141868">
    <property type="entry name" value="EAL domain-like"/>
    <property type="match status" value="1"/>
</dbReference>
<feature type="domain" description="GGDEF" evidence="3">
    <location>
        <begin position="177"/>
        <end position="309"/>
    </location>
</feature>
<evidence type="ECO:0000259" key="2">
    <source>
        <dbReference type="PROSITE" id="PS50883"/>
    </source>
</evidence>
<dbReference type="EMBL" id="LTAO01000036">
    <property type="protein sequence ID" value="KYG27628.1"/>
    <property type="molecule type" value="Genomic_DNA"/>
</dbReference>
<evidence type="ECO:0000259" key="3">
    <source>
        <dbReference type="PROSITE" id="PS50887"/>
    </source>
</evidence>
<dbReference type="InterPro" id="IPR052155">
    <property type="entry name" value="Biofilm_reg_signaling"/>
</dbReference>
<dbReference type="NCBIfam" id="TIGR00254">
    <property type="entry name" value="GGDEF"/>
    <property type="match status" value="1"/>
</dbReference>
<dbReference type="InterPro" id="IPR035919">
    <property type="entry name" value="EAL_sf"/>
</dbReference>
<keyword evidence="1" id="KW-0472">Membrane</keyword>
<dbReference type="SUPFAM" id="SSF55785">
    <property type="entry name" value="PYP-like sensor domain (PAS domain)"/>
    <property type="match status" value="1"/>
</dbReference>
<keyword evidence="1" id="KW-1133">Transmembrane helix</keyword>
<dbReference type="InterPro" id="IPR043128">
    <property type="entry name" value="Rev_trsase/Diguanyl_cyclase"/>
</dbReference>
<dbReference type="InterPro" id="IPR035965">
    <property type="entry name" value="PAS-like_dom_sf"/>
</dbReference>
<dbReference type="PANTHER" id="PTHR44757">
    <property type="entry name" value="DIGUANYLATE CYCLASE DGCP"/>
    <property type="match status" value="1"/>
</dbReference>
<dbReference type="InterPro" id="IPR029787">
    <property type="entry name" value="Nucleotide_cyclase"/>
</dbReference>
<dbReference type="Pfam" id="PF00990">
    <property type="entry name" value="GGDEF"/>
    <property type="match status" value="1"/>
</dbReference>
<dbReference type="Gene3D" id="3.30.70.270">
    <property type="match status" value="1"/>
</dbReference>
<sequence length="571" mass="66687">MIYFMHIIHLHNFPFYLAAAALMTFIMLEYSKRKKLKKVITDIQSNLLNSFEEALIISDHTGKIRHKNESFQKLEEYFFSEVVNDIYSILPPYSQWKKEAEEIEGWSKERRKMIFEVSKHPFQLGKNSRYILFFKDISFHKKIESEIQYMAYHDTLTNLPNRHFVDEKINQAIKQNERVACLFLDMDRLKFTNDSLGHRAGDKLLVEVAQRLLKHKRDGEILARVGGDEFLFIVFNKRVDEIEEIACQCIQEMKEPFLIENQKLRITLSGGISVFPDDVKSADELIRVADLAMYDAKKNGKNRISKFDYKMEGSVRRRLLIEDLILNSLEQQECYLVYQTKIDLESNKVTGTEALVRWDNKEMGLVSPMEFIPIAEEIGFIHELGFWVLKKACLQWSEWKHLGYEPILMAVNISPLQFAQETFIDQVQNIIEETGMDPEFLELEITESSALAYKESTIKKLILLKEMGIRLALDDFGTGYSSFQHLNELPLQMLKIDRSFLKDIMDNSTQQSIVKSMIQLGHNMNLRVLMEGVEEQNQLDWLKEAGCDWVQGYLFSQPEKPETIVKKLLLA</sequence>
<proteinExistence type="predicted"/>
<accession>A0A162D0S4</accession>
<dbReference type="InterPro" id="IPR000160">
    <property type="entry name" value="GGDEF_dom"/>
</dbReference>
<dbReference type="SMART" id="SM00267">
    <property type="entry name" value="GGDEF"/>
    <property type="match status" value="1"/>
</dbReference>
<evidence type="ECO:0000313" key="4">
    <source>
        <dbReference type="EMBL" id="KYG27628.1"/>
    </source>
</evidence>
<dbReference type="CDD" id="cd01949">
    <property type="entry name" value="GGDEF"/>
    <property type="match status" value="1"/>
</dbReference>
<reference evidence="4" key="1">
    <citation type="submission" date="2016-02" db="EMBL/GenBank/DDBJ databases">
        <title>Genome sequence of Bacillus trypoxylicola KCTC 13244(T).</title>
        <authorList>
            <person name="Jeong H."/>
            <person name="Park S.-H."/>
            <person name="Choi S.-K."/>
        </authorList>
    </citation>
    <scope>NUCLEOTIDE SEQUENCE [LARGE SCALE GENOMIC DNA]</scope>
    <source>
        <strain evidence="4">KCTC 13244</strain>
    </source>
</reference>
<dbReference type="SMART" id="SM00052">
    <property type="entry name" value="EAL"/>
    <property type="match status" value="1"/>
</dbReference>
<dbReference type="Proteomes" id="UP000075806">
    <property type="component" value="Unassembled WGS sequence"/>
</dbReference>
<keyword evidence="5" id="KW-1185">Reference proteome</keyword>
<feature type="transmembrane region" description="Helical" evidence="1">
    <location>
        <begin position="13"/>
        <end position="30"/>
    </location>
</feature>
<name>A0A162D0S4_9BACI</name>
<organism evidence="4 5">
    <name type="scientific">Alkalihalobacillus trypoxylicola</name>
    <dbReference type="NCBI Taxonomy" id="519424"/>
    <lineage>
        <taxon>Bacteria</taxon>
        <taxon>Bacillati</taxon>
        <taxon>Bacillota</taxon>
        <taxon>Bacilli</taxon>
        <taxon>Bacillales</taxon>
        <taxon>Bacillaceae</taxon>
        <taxon>Alkalihalobacillus</taxon>
    </lineage>
</organism>
<feature type="domain" description="EAL" evidence="2">
    <location>
        <begin position="318"/>
        <end position="571"/>
    </location>
</feature>
<evidence type="ECO:0000313" key="5">
    <source>
        <dbReference type="Proteomes" id="UP000075806"/>
    </source>
</evidence>
<dbReference type="AlphaFoldDB" id="A0A162D0S4"/>
<dbReference type="PROSITE" id="PS50887">
    <property type="entry name" value="GGDEF"/>
    <property type="match status" value="1"/>
</dbReference>
<keyword evidence="1" id="KW-0812">Transmembrane</keyword>
<dbReference type="Pfam" id="PF00563">
    <property type="entry name" value="EAL"/>
    <property type="match status" value="1"/>
</dbReference>
<dbReference type="Gene3D" id="3.20.20.450">
    <property type="entry name" value="EAL domain"/>
    <property type="match status" value="1"/>
</dbReference>
<dbReference type="PANTHER" id="PTHR44757:SF2">
    <property type="entry name" value="BIOFILM ARCHITECTURE MAINTENANCE PROTEIN MBAA"/>
    <property type="match status" value="1"/>
</dbReference>
<gene>
    <name evidence="4" type="ORF">AZF04_10575</name>
</gene>
<dbReference type="PROSITE" id="PS50883">
    <property type="entry name" value="EAL"/>
    <property type="match status" value="1"/>
</dbReference>
<protein>
    <recommendedName>
        <fullName evidence="6">Diguanylate cyclase</fullName>
    </recommendedName>
</protein>
<dbReference type="STRING" id="519424.AZF04_10575"/>
<evidence type="ECO:0008006" key="6">
    <source>
        <dbReference type="Google" id="ProtNLM"/>
    </source>
</evidence>